<dbReference type="Gene3D" id="1.20.1600.10">
    <property type="entry name" value="Outer membrane efflux proteins (OEP)"/>
    <property type="match status" value="1"/>
</dbReference>
<comment type="caution">
    <text evidence="8">The sequence shown here is derived from an EMBL/GenBank/DDBJ whole genome shotgun (WGS) entry which is preliminary data.</text>
</comment>
<dbReference type="Gene3D" id="2.40.170.20">
    <property type="entry name" value="TonB-dependent receptor, beta-barrel domain"/>
    <property type="match status" value="1"/>
</dbReference>
<evidence type="ECO:0000313" key="8">
    <source>
        <dbReference type="EMBL" id="MFC0708270.1"/>
    </source>
</evidence>
<keyword evidence="4" id="KW-1134">Transmembrane beta strand</keyword>
<name>A0ABV6SIW0_AZOPA</name>
<evidence type="ECO:0000313" key="9">
    <source>
        <dbReference type="Proteomes" id="UP001589891"/>
    </source>
</evidence>
<dbReference type="SUPFAM" id="SSF56954">
    <property type="entry name" value="Outer membrane efflux proteins (OEP)"/>
    <property type="match status" value="1"/>
</dbReference>
<dbReference type="PANTHER" id="PTHR30026">
    <property type="entry name" value="OUTER MEMBRANE PROTEIN TOLC"/>
    <property type="match status" value="1"/>
</dbReference>
<keyword evidence="6" id="KW-0472">Membrane</keyword>
<evidence type="ECO:0000256" key="2">
    <source>
        <dbReference type="ARBA" id="ARBA00007613"/>
    </source>
</evidence>
<dbReference type="InterPro" id="IPR003423">
    <property type="entry name" value="OMP_efflux"/>
</dbReference>
<keyword evidence="3" id="KW-0813">Transport</keyword>
<evidence type="ECO:0000256" key="7">
    <source>
        <dbReference type="ARBA" id="ARBA00023237"/>
    </source>
</evidence>
<dbReference type="Pfam" id="PF02321">
    <property type="entry name" value="OEP"/>
    <property type="match status" value="1"/>
</dbReference>
<evidence type="ECO:0000256" key="1">
    <source>
        <dbReference type="ARBA" id="ARBA00004442"/>
    </source>
</evidence>
<keyword evidence="9" id="KW-1185">Reference proteome</keyword>
<evidence type="ECO:0000256" key="5">
    <source>
        <dbReference type="ARBA" id="ARBA00022692"/>
    </source>
</evidence>
<dbReference type="EMBL" id="JBHLSS010000003">
    <property type="protein sequence ID" value="MFC0708270.1"/>
    <property type="molecule type" value="Genomic_DNA"/>
</dbReference>
<keyword evidence="5" id="KW-0812">Transmembrane</keyword>
<dbReference type="InterPro" id="IPR036942">
    <property type="entry name" value="Beta-barrel_TonB_sf"/>
</dbReference>
<evidence type="ECO:0000256" key="6">
    <source>
        <dbReference type="ARBA" id="ARBA00023136"/>
    </source>
</evidence>
<dbReference type="InterPro" id="IPR051906">
    <property type="entry name" value="TolC-like"/>
</dbReference>
<dbReference type="PANTHER" id="PTHR30026:SF20">
    <property type="entry name" value="OUTER MEMBRANE PROTEIN TOLC"/>
    <property type="match status" value="1"/>
</dbReference>
<accession>A0ABV6SIW0</accession>
<comment type="subcellular location">
    <subcellularLocation>
        <location evidence="1">Cell outer membrane</location>
    </subcellularLocation>
</comment>
<organism evidence="8 9">
    <name type="scientific">Azorhizophilus paspali</name>
    <name type="common">Azotobacter paspali</name>
    <dbReference type="NCBI Taxonomy" id="69963"/>
    <lineage>
        <taxon>Bacteria</taxon>
        <taxon>Pseudomonadati</taxon>
        <taxon>Pseudomonadota</taxon>
        <taxon>Gammaproteobacteria</taxon>
        <taxon>Pseudomonadales</taxon>
        <taxon>Pseudomonadaceae</taxon>
        <taxon>Azorhizophilus</taxon>
    </lineage>
</organism>
<reference evidence="8 9" key="1">
    <citation type="submission" date="2024-09" db="EMBL/GenBank/DDBJ databases">
        <authorList>
            <person name="Sun Q."/>
            <person name="Mori K."/>
        </authorList>
    </citation>
    <scope>NUCLEOTIDE SEQUENCE [LARGE SCALE GENOMIC DNA]</scope>
    <source>
        <strain evidence="8 9">NCAIM B.01794</strain>
    </source>
</reference>
<evidence type="ECO:0000256" key="3">
    <source>
        <dbReference type="ARBA" id="ARBA00022448"/>
    </source>
</evidence>
<dbReference type="SUPFAM" id="SSF56935">
    <property type="entry name" value="Porins"/>
    <property type="match status" value="1"/>
</dbReference>
<gene>
    <name evidence="8" type="ORF">ACFFGX_01175</name>
</gene>
<keyword evidence="7" id="KW-0998">Cell outer membrane</keyword>
<sequence>MPTTIDWSCLPQPISPNMKPISSRSFTYLIDDDADSSARWCDYPCSVRIELESKVTSLKYNGNLLDWLNPEIKIYHEDQGRKQRWTGYPGAYSDGEALHYFADVGSTGVKPNNSSHFDTSLTGPLKLDASFEWRQSKKKVDSLSDGKLYTQYMESYDAQAVTWDPDFKIEITRLSLALNIERDTPWQASAGVCYQKIKLDVLNSRYFVVNIKQGGILRGSSYYYNFYRQQGYSRAEAKEMTVVTATEENSQLYHDTSANAYSSRLVSGDRNHECNPKLANFASKYTALGTGLTIYGRAGYNERAPVSNEMYINGSWLKTELTANPYLKSEKNLSLQLAANYLKKDWPTTNDALDINTNHYRNKIRNRIIGPTSTADQGANEDSFSKLGGTVANINSLKPFIRHEFKPNLSYRQPLFYVRSNLTIPTRHDNKICAWESPIGQGHHISTDTSGTLTFTPTGKGDRLCYSSWNWMEAGTIEPIHKSPTAALTPHSGKWEFGGTLHYRGRQQNPEVQATRLAMRYNDLTVEREKSQFMPHVSLYASHDRIVSDTVNNKGRDYKTNTINLQVSIPLFSSGSSYYSTRQVNDRLVQARYELECTANTTETTQEQYCRVFRTSPERVRTLRRNVADATPLVQAMRKSVVGGERTNTDALQAERQSYLARQELLCTYVKWFQTYAKLQFYAGRFSEEDMLVLNRHLLTQAR</sequence>
<evidence type="ECO:0000256" key="4">
    <source>
        <dbReference type="ARBA" id="ARBA00022452"/>
    </source>
</evidence>
<comment type="similarity">
    <text evidence="2">Belongs to the outer membrane factor (OMF) (TC 1.B.17) family.</text>
</comment>
<dbReference type="RefSeq" id="WP_376942073.1">
    <property type="nucleotide sequence ID" value="NZ_CP171449.1"/>
</dbReference>
<protein>
    <submittedName>
        <fullName evidence="8">TolC family protein</fullName>
    </submittedName>
</protein>
<dbReference type="Proteomes" id="UP001589891">
    <property type="component" value="Unassembled WGS sequence"/>
</dbReference>
<proteinExistence type="inferred from homology"/>